<dbReference type="Pfam" id="PF03150">
    <property type="entry name" value="CCP_MauG"/>
    <property type="match status" value="1"/>
</dbReference>
<evidence type="ECO:0000256" key="2">
    <source>
        <dbReference type="ARBA" id="ARBA00022617"/>
    </source>
</evidence>
<dbReference type="InterPro" id="IPR004852">
    <property type="entry name" value="Di-haem_cyt_c_peroxidsae"/>
</dbReference>
<dbReference type="PROSITE" id="PS51007">
    <property type="entry name" value="CYTC"/>
    <property type="match status" value="2"/>
</dbReference>
<proteinExistence type="predicted"/>
<organism evidence="9 10">
    <name type="scientific">Alcaligenes aquatilis</name>
    <dbReference type="NCBI Taxonomy" id="323284"/>
    <lineage>
        <taxon>Bacteria</taxon>
        <taxon>Pseudomonadati</taxon>
        <taxon>Pseudomonadota</taxon>
        <taxon>Betaproteobacteria</taxon>
        <taxon>Burkholderiales</taxon>
        <taxon>Alcaligenaceae</taxon>
        <taxon>Alcaligenes</taxon>
    </lineage>
</organism>
<evidence type="ECO:0000313" key="10">
    <source>
        <dbReference type="Proteomes" id="UP000268070"/>
    </source>
</evidence>
<dbReference type="Proteomes" id="UP000268070">
    <property type="component" value="Chromosome"/>
</dbReference>
<feature type="domain" description="Cytochrome c" evidence="8">
    <location>
        <begin position="158"/>
        <end position="294"/>
    </location>
</feature>
<keyword evidence="5" id="KW-0560">Oxidoreductase</keyword>
<dbReference type="Gene3D" id="1.10.760.10">
    <property type="entry name" value="Cytochrome c-like domain"/>
    <property type="match status" value="2"/>
</dbReference>
<name>A0A3G2HTR5_9BURK</name>
<comment type="subcellular location">
    <subcellularLocation>
        <location evidence="1">Cell envelope</location>
    </subcellularLocation>
</comment>
<dbReference type="PANTHER" id="PTHR30600">
    <property type="entry name" value="CYTOCHROME C PEROXIDASE-RELATED"/>
    <property type="match status" value="1"/>
</dbReference>
<keyword evidence="4" id="KW-0732">Signal</keyword>
<evidence type="ECO:0000256" key="7">
    <source>
        <dbReference type="PROSITE-ProRule" id="PRU00433"/>
    </source>
</evidence>
<reference evidence="9 10" key="1">
    <citation type="submission" date="2018-09" db="EMBL/GenBank/DDBJ databases">
        <title>Complete genome sequence of the hydrocarbonoclastic bacterium Alcaligenes aquatilis QD168, isolated from a crude-oil polluted marine sediment of Central Chile.</title>
        <authorList>
            <person name="Duran R.E."/>
            <person name="Barra B."/>
            <person name="Salva-Serra F."/>
            <person name="Mendez V."/>
            <person name="Moore E.R.B."/>
            <person name="Seeger M."/>
        </authorList>
    </citation>
    <scope>NUCLEOTIDE SEQUENCE [LARGE SCALE GENOMIC DNA]</scope>
    <source>
        <strain evidence="9 10">QD168</strain>
    </source>
</reference>
<gene>
    <name evidence="9" type="ORF">D3M96_07750</name>
</gene>
<dbReference type="AlphaFoldDB" id="A0A3G2HTR5"/>
<evidence type="ECO:0000256" key="3">
    <source>
        <dbReference type="ARBA" id="ARBA00022723"/>
    </source>
</evidence>
<dbReference type="KEGG" id="aaqu:D3M96_07750"/>
<protein>
    <submittedName>
        <fullName evidence="9">Cytochrome-c peroxidase</fullName>
    </submittedName>
</protein>
<evidence type="ECO:0000313" key="9">
    <source>
        <dbReference type="EMBL" id="AYN20427.1"/>
    </source>
</evidence>
<dbReference type="InterPro" id="IPR009056">
    <property type="entry name" value="Cyt_c-like_dom"/>
</dbReference>
<dbReference type="GO" id="GO:0030313">
    <property type="term" value="C:cell envelope"/>
    <property type="evidence" value="ECO:0007669"/>
    <property type="project" value="UniProtKB-SubCell"/>
</dbReference>
<evidence type="ECO:0000256" key="6">
    <source>
        <dbReference type="ARBA" id="ARBA00023004"/>
    </source>
</evidence>
<feature type="domain" description="Cytochrome c" evidence="8">
    <location>
        <begin position="313"/>
        <end position="444"/>
    </location>
</feature>
<dbReference type="GO" id="GO:0004130">
    <property type="term" value="F:cytochrome-c peroxidase activity"/>
    <property type="evidence" value="ECO:0007669"/>
    <property type="project" value="TreeGrafter"/>
</dbReference>
<dbReference type="GO" id="GO:0046872">
    <property type="term" value="F:metal ion binding"/>
    <property type="evidence" value="ECO:0007669"/>
    <property type="project" value="UniProtKB-KW"/>
</dbReference>
<sequence length="444" mass="48039">MVALATVLSGAACAAGIWDTGVAQNLGSGVTVVPVPVAAPVLNTEPGLFPTAAPIHSSGSISNPSEVLASITTQDSWRETDSEVKASTVPSAAETADQSCRAKDRLEAECLRILYKNVPAQWPAPTIDPGQPWQEWGPVPGPGSSAQPQAAEDARNTQIVSLGARLFFDKQLSRKKQISCASCHQPDKSFTDGKASAVGEDGLMGKRRTPPLFAAPFAKALFWDGRANTLQEQVVGPIENPLEMNHALSDLMPRLQESEDYRQAFQQAFGASSSNPIDAARLARALAAYVVTLRPAATRFDDFIAGDTAALNDQELIGLHLFRTKARCMNCHNGPMLTDNGFHNIGLSFYGRRLQDLGRFEWSRDPADLGLFRTPSLRNVAKAGPWMHNGLFPSLDGLLRMYDAAMGPDPKETGPLVPRKSERIRELNLSDEEIQALRAFLEVL</sequence>
<accession>A0A3G2HTR5</accession>
<evidence type="ECO:0000256" key="1">
    <source>
        <dbReference type="ARBA" id="ARBA00004196"/>
    </source>
</evidence>
<dbReference type="InterPro" id="IPR036909">
    <property type="entry name" value="Cyt_c-like_dom_sf"/>
</dbReference>
<dbReference type="GO" id="GO:0009055">
    <property type="term" value="F:electron transfer activity"/>
    <property type="evidence" value="ECO:0007669"/>
    <property type="project" value="InterPro"/>
</dbReference>
<keyword evidence="6 7" id="KW-0408">Iron</keyword>
<dbReference type="OrthoDB" id="9805202at2"/>
<keyword evidence="9" id="KW-0575">Peroxidase</keyword>
<keyword evidence="2 7" id="KW-0349">Heme</keyword>
<dbReference type="EMBL" id="CP032153">
    <property type="protein sequence ID" value="AYN20427.1"/>
    <property type="molecule type" value="Genomic_DNA"/>
</dbReference>
<dbReference type="InterPro" id="IPR051395">
    <property type="entry name" value="Cytochrome_c_Peroxidase/MauG"/>
</dbReference>
<dbReference type="PANTHER" id="PTHR30600:SF10">
    <property type="entry name" value="BLL6722 PROTEIN"/>
    <property type="match status" value="1"/>
</dbReference>
<dbReference type="SUPFAM" id="SSF46626">
    <property type="entry name" value="Cytochrome c"/>
    <property type="match status" value="2"/>
</dbReference>
<evidence type="ECO:0000259" key="8">
    <source>
        <dbReference type="PROSITE" id="PS51007"/>
    </source>
</evidence>
<keyword evidence="3 7" id="KW-0479">Metal-binding</keyword>
<evidence type="ECO:0000256" key="5">
    <source>
        <dbReference type="ARBA" id="ARBA00023002"/>
    </source>
</evidence>
<evidence type="ECO:0000256" key="4">
    <source>
        <dbReference type="ARBA" id="ARBA00022729"/>
    </source>
</evidence>
<dbReference type="GO" id="GO:0020037">
    <property type="term" value="F:heme binding"/>
    <property type="evidence" value="ECO:0007669"/>
    <property type="project" value="InterPro"/>
</dbReference>